<evidence type="ECO:0000256" key="1">
    <source>
        <dbReference type="ARBA" id="ARBA00022448"/>
    </source>
</evidence>
<keyword evidence="3" id="KW-0812">Transmembrane</keyword>
<feature type="transmembrane region" description="Helical" evidence="3">
    <location>
        <begin position="214"/>
        <end position="232"/>
    </location>
</feature>
<gene>
    <name evidence="4" type="ORF">QR721_02195</name>
</gene>
<keyword evidence="2 3" id="KW-0406">Ion transport</keyword>
<evidence type="ECO:0000256" key="3">
    <source>
        <dbReference type="RuleBase" id="RU363060"/>
    </source>
</evidence>
<feature type="transmembrane region" description="Helical" evidence="3">
    <location>
        <begin position="244"/>
        <end position="267"/>
    </location>
</feature>
<feature type="transmembrane region" description="Helical" evidence="3">
    <location>
        <begin position="74"/>
        <end position="95"/>
    </location>
</feature>
<dbReference type="RefSeq" id="WP_348028749.1">
    <property type="nucleotide sequence ID" value="NZ_CP129113.1"/>
</dbReference>
<dbReference type="Proteomes" id="UP001180087">
    <property type="component" value="Chromosome"/>
</dbReference>
<evidence type="ECO:0008006" key="6">
    <source>
        <dbReference type="Google" id="ProtNLM"/>
    </source>
</evidence>
<evidence type="ECO:0000313" key="4">
    <source>
        <dbReference type="EMBL" id="WLV25072.1"/>
    </source>
</evidence>
<keyword evidence="3" id="KW-1133">Transmembrane helix</keyword>
<feature type="transmembrane region" description="Helical" evidence="3">
    <location>
        <begin position="20"/>
        <end position="38"/>
    </location>
</feature>
<evidence type="ECO:0000313" key="5">
    <source>
        <dbReference type="Proteomes" id="UP001180087"/>
    </source>
</evidence>
<organism evidence="4 5">
    <name type="scientific">Aciduricibacillus chroicocephali</name>
    <dbReference type="NCBI Taxonomy" id="3054939"/>
    <lineage>
        <taxon>Bacteria</taxon>
        <taxon>Bacillati</taxon>
        <taxon>Bacillota</taxon>
        <taxon>Bacilli</taxon>
        <taxon>Bacillales</taxon>
        <taxon>Bacillaceae</taxon>
        <taxon>Aciduricibacillus</taxon>
    </lineage>
</organism>
<protein>
    <recommendedName>
        <fullName evidence="6">ABC transporter permease</fullName>
    </recommendedName>
</protein>
<name>A0ABY9KZH7_9BACI</name>
<dbReference type="EMBL" id="CP129113">
    <property type="protein sequence ID" value="WLV25072.1"/>
    <property type="molecule type" value="Genomic_DNA"/>
</dbReference>
<keyword evidence="3" id="KW-0472">Membrane</keyword>
<dbReference type="PRINTS" id="PR00122">
    <property type="entry name" value="VACATPASE"/>
</dbReference>
<dbReference type="InterPro" id="IPR000245">
    <property type="entry name" value="ATPase_proteolipid_csu"/>
</dbReference>
<keyword evidence="5" id="KW-1185">Reference proteome</keyword>
<feature type="transmembrane region" description="Helical" evidence="3">
    <location>
        <begin position="116"/>
        <end position="143"/>
    </location>
</feature>
<evidence type="ECO:0000256" key="2">
    <source>
        <dbReference type="ARBA" id="ARBA00023065"/>
    </source>
</evidence>
<comment type="caution">
    <text evidence="3">Lacks conserved residue(s) required for the propagation of feature annotation.</text>
</comment>
<proteinExistence type="inferred from homology"/>
<comment type="similarity">
    <text evidence="3">Belongs to the V-ATPase proteolipid subunit family.</text>
</comment>
<feature type="transmembrane region" description="Helical" evidence="3">
    <location>
        <begin position="174"/>
        <end position="202"/>
    </location>
</feature>
<accession>A0ABY9KZH7</accession>
<sequence length="273" mass="30941">MINYMKLVHFEVKRFWKLYAGLALLIVLGQLAIVFFGAKQYKNMLKNTVVDTIDGRTGGEIPSLSITNIIDSPIFLLTIMLGAAVLIIYMFFIWCRDWFGKNTFAYRLLMLPTNRMNLFFAKGTAIFLFVFGLVAMQVILVIIEQGIINSIVPKDFIDDLGFINSLNQSMLGVLIPATITGFLINYGLGLVVLITVFTVVLLERSYRVRGIIMAVIYCIATGFIILLPLLIQDWSRNYFYSGELLLMEIIFCALLVLCGLLISRYLLNRKITV</sequence>
<keyword evidence="1 3" id="KW-0813">Transport</keyword>
<reference evidence="4" key="1">
    <citation type="submission" date="2023-06" db="EMBL/GenBank/DDBJ databases">
        <title>A Treasure from Seagulls: Isolation and Description of Aciduricobacillus qingdaonensis gen. nov., sp. nov., a Rare Obligately Uric Acid-utilizing Member in the Family Bacillaceae.</title>
        <authorList>
            <person name="Liu W."/>
            <person name="Wang B."/>
        </authorList>
    </citation>
    <scope>NUCLEOTIDE SEQUENCE</scope>
    <source>
        <strain evidence="4">44XB</strain>
    </source>
</reference>